<dbReference type="OrthoDB" id="9811314at2"/>
<proteinExistence type="predicted"/>
<dbReference type="Proteomes" id="UP000076079">
    <property type="component" value="Chromosome"/>
</dbReference>
<reference evidence="1 2" key="1">
    <citation type="journal article" date="2016" name="Genome Announc.">
        <title>First Complete Genome Sequence of a Subdivision 6 Acidobacterium Strain.</title>
        <authorList>
            <person name="Huang S."/>
            <person name="Vieira S."/>
            <person name="Bunk B."/>
            <person name="Riedel T."/>
            <person name="Sproer C."/>
            <person name="Overmann J."/>
        </authorList>
    </citation>
    <scope>NUCLEOTIDE SEQUENCE [LARGE SCALE GENOMIC DNA]</scope>
    <source>
        <strain evidence="2">DSM 100886 HEG_-6_39</strain>
    </source>
</reference>
<reference evidence="2" key="2">
    <citation type="submission" date="2016-04" db="EMBL/GenBank/DDBJ databases">
        <title>First Complete Genome Sequence of a Subdivision 6 Acidobacterium.</title>
        <authorList>
            <person name="Huang S."/>
            <person name="Vieira S."/>
            <person name="Bunk B."/>
            <person name="Riedel T."/>
            <person name="Sproeer C."/>
            <person name="Overmann J."/>
        </authorList>
    </citation>
    <scope>NUCLEOTIDE SEQUENCE [LARGE SCALE GENOMIC DNA]</scope>
    <source>
        <strain evidence="2">DSM 100886 HEG_-6_39</strain>
    </source>
</reference>
<keyword evidence="2" id="KW-1185">Reference proteome</keyword>
<dbReference type="GO" id="GO:0046872">
    <property type="term" value="F:metal ion binding"/>
    <property type="evidence" value="ECO:0007669"/>
    <property type="project" value="InterPro"/>
</dbReference>
<dbReference type="KEGG" id="abac:LuPra_02111"/>
<organism evidence="1 2">
    <name type="scientific">Luteitalea pratensis</name>
    <dbReference type="NCBI Taxonomy" id="1855912"/>
    <lineage>
        <taxon>Bacteria</taxon>
        <taxon>Pseudomonadati</taxon>
        <taxon>Acidobacteriota</taxon>
        <taxon>Vicinamibacteria</taxon>
        <taxon>Vicinamibacterales</taxon>
        <taxon>Vicinamibacteraceae</taxon>
        <taxon>Luteitalea</taxon>
    </lineage>
</organism>
<dbReference type="EMBL" id="CP015136">
    <property type="protein sequence ID" value="AMY08905.1"/>
    <property type="molecule type" value="Genomic_DNA"/>
</dbReference>
<dbReference type="AlphaFoldDB" id="A0A143PK09"/>
<evidence type="ECO:0000313" key="2">
    <source>
        <dbReference type="Proteomes" id="UP000076079"/>
    </source>
</evidence>
<gene>
    <name evidence="1" type="ORF">LuPra_02111</name>
</gene>
<dbReference type="SUPFAM" id="SSF63411">
    <property type="entry name" value="LuxS/MPP-like metallohydrolase"/>
    <property type="match status" value="1"/>
</dbReference>
<name>A0A143PK09_LUTPR</name>
<sequence length="78" mass="8552">MQLVNLGYADDYFAQYATPVRALDEAALAAASRQYIRPNEIIRLVVGDLASVEAGIRDLKFGEVIRLDGDGRPLADSR</sequence>
<evidence type="ECO:0000313" key="1">
    <source>
        <dbReference type="EMBL" id="AMY08905.1"/>
    </source>
</evidence>
<protein>
    <submittedName>
        <fullName evidence="1">Uncharacterized protein</fullName>
    </submittedName>
</protein>
<accession>A0A143PK09</accession>
<dbReference type="InterPro" id="IPR011249">
    <property type="entry name" value="Metalloenz_LuxS/M16"/>
</dbReference>
<dbReference type="STRING" id="1855912.LuPra_02111"/>